<keyword evidence="2" id="KW-1133">Transmembrane helix</keyword>
<dbReference type="Proteomes" id="UP000028547">
    <property type="component" value="Unassembled WGS sequence"/>
</dbReference>
<accession>A0A084STL6</accession>
<evidence type="ECO:0000256" key="2">
    <source>
        <dbReference type="SAM" id="Phobius"/>
    </source>
</evidence>
<reference evidence="3 4" key="1">
    <citation type="submission" date="2014-07" db="EMBL/GenBank/DDBJ databases">
        <title>Draft Genome Sequence of Gephyronic Acid Producer, Cystobacter violaceus Strain Cb vi76.</title>
        <authorList>
            <person name="Stevens D.C."/>
            <person name="Young J."/>
            <person name="Carmichael R."/>
            <person name="Tan J."/>
            <person name="Taylor R.E."/>
        </authorList>
    </citation>
    <scope>NUCLEOTIDE SEQUENCE [LARGE SCALE GENOMIC DNA]</scope>
    <source>
        <strain evidence="3 4">Cb vi76</strain>
    </source>
</reference>
<sequence>MDTEDIVVLTVVLLLGVGLVALGVGNLWWSRTRLARVRATPRSRVKEARPGTSVKVVGRLSARQPVRSPLAGVDCAYYHLRVDEQDNDSSTTLFREKEYAEGWEVEDESGRIGLEPAGASLAGLLVREYTPGGLFNGYEVPAHVLSRYVYTETGRGDTGRTRLREERLEVGASVVVLGQVALGERGPVLVGGERLEVFQGTEQEVLGQKDFNLIAWLMVVGGVLLCLAGGAAMFEEPEPAPVVKDEPLRPVAPSRAGEKPR</sequence>
<dbReference type="AlphaFoldDB" id="A0A084STL6"/>
<feature type="transmembrane region" description="Helical" evidence="2">
    <location>
        <begin position="6"/>
        <end position="29"/>
    </location>
</feature>
<organism evidence="3 4">
    <name type="scientific">Archangium violaceum Cb vi76</name>
    <dbReference type="NCBI Taxonomy" id="1406225"/>
    <lineage>
        <taxon>Bacteria</taxon>
        <taxon>Pseudomonadati</taxon>
        <taxon>Myxococcota</taxon>
        <taxon>Myxococcia</taxon>
        <taxon>Myxococcales</taxon>
        <taxon>Cystobacterineae</taxon>
        <taxon>Archangiaceae</taxon>
        <taxon>Archangium</taxon>
    </lineage>
</organism>
<proteinExistence type="predicted"/>
<evidence type="ECO:0008006" key="5">
    <source>
        <dbReference type="Google" id="ProtNLM"/>
    </source>
</evidence>
<dbReference type="RefSeq" id="WP_043397316.1">
    <property type="nucleotide sequence ID" value="NZ_JPMI01000129.1"/>
</dbReference>
<name>A0A084STL6_9BACT</name>
<evidence type="ECO:0000313" key="4">
    <source>
        <dbReference type="Proteomes" id="UP000028547"/>
    </source>
</evidence>
<evidence type="ECO:0000313" key="3">
    <source>
        <dbReference type="EMBL" id="KFA91801.1"/>
    </source>
</evidence>
<evidence type="ECO:0000256" key="1">
    <source>
        <dbReference type="SAM" id="MobiDB-lite"/>
    </source>
</evidence>
<keyword evidence="2" id="KW-0472">Membrane</keyword>
<comment type="caution">
    <text evidence="3">The sequence shown here is derived from an EMBL/GenBank/DDBJ whole genome shotgun (WGS) entry which is preliminary data.</text>
</comment>
<protein>
    <recommendedName>
        <fullName evidence="5">RING-type E3 ubiquitin transferase</fullName>
    </recommendedName>
</protein>
<gene>
    <name evidence="3" type="ORF">Q664_19600</name>
</gene>
<feature type="region of interest" description="Disordered" evidence="1">
    <location>
        <begin position="238"/>
        <end position="261"/>
    </location>
</feature>
<keyword evidence="2" id="KW-0812">Transmembrane</keyword>
<dbReference type="EMBL" id="JPMI01000129">
    <property type="protein sequence ID" value="KFA91801.1"/>
    <property type="molecule type" value="Genomic_DNA"/>
</dbReference>
<feature type="transmembrane region" description="Helical" evidence="2">
    <location>
        <begin position="213"/>
        <end position="234"/>
    </location>
</feature>